<dbReference type="Proteomes" id="UP000324285">
    <property type="component" value="Chromosome"/>
</dbReference>
<dbReference type="InterPro" id="IPR023772">
    <property type="entry name" value="DNA-bd_HTH_TetR-type_CS"/>
</dbReference>
<keyword evidence="2" id="KW-0805">Transcription regulation</keyword>
<evidence type="ECO:0000313" key="7">
    <source>
        <dbReference type="EMBL" id="QEM82429.1"/>
    </source>
</evidence>
<dbReference type="Gene3D" id="1.10.357.10">
    <property type="entry name" value="Tetracycline Repressor, domain 2"/>
    <property type="match status" value="1"/>
</dbReference>
<keyword evidence="1" id="KW-0678">Repressor</keyword>
<protein>
    <submittedName>
        <fullName evidence="7">TetR family transcriptional regulator</fullName>
    </submittedName>
</protein>
<dbReference type="PROSITE" id="PS01081">
    <property type="entry name" value="HTH_TETR_1"/>
    <property type="match status" value="1"/>
</dbReference>
<feature type="domain" description="HTH tetR-type" evidence="6">
    <location>
        <begin position="10"/>
        <end position="70"/>
    </location>
</feature>
<keyword evidence="8" id="KW-1185">Reference proteome</keyword>
<dbReference type="Pfam" id="PF08361">
    <property type="entry name" value="TetR_C_2"/>
    <property type="match status" value="1"/>
</dbReference>
<proteinExistence type="predicted"/>
<organism evidence="7 8">
    <name type="scientific">Halomonas binhaiensis</name>
    <dbReference type="NCBI Taxonomy" id="2562282"/>
    <lineage>
        <taxon>Bacteria</taxon>
        <taxon>Pseudomonadati</taxon>
        <taxon>Pseudomonadota</taxon>
        <taxon>Gammaproteobacteria</taxon>
        <taxon>Oceanospirillales</taxon>
        <taxon>Halomonadaceae</taxon>
        <taxon>Halomonas</taxon>
    </lineage>
</organism>
<dbReference type="PROSITE" id="PS50977">
    <property type="entry name" value="HTH_TETR_2"/>
    <property type="match status" value="1"/>
</dbReference>
<reference evidence="7" key="1">
    <citation type="submission" date="2021-02" db="EMBL/GenBank/DDBJ databases">
        <title>Strain Y2R2, a novel species of the genus Halomonas.</title>
        <authorList>
            <person name="Huang H."/>
        </authorList>
    </citation>
    <scope>NUCLEOTIDE SEQUENCE</scope>
    <source>
        <strain evidence="7">Y2R2</strain>
    </source>
</reference>
<evidence type="ECO:0000259" key="6">
    <source>
        <dbReference type="PROSITE" id="PS50977"/>
    </source>
</evidence>
<dbReference type="InterPro" id="IPR050109">
    <property type="entry name" value="HTH-type_TetR-like_transc_reg"/>
</dbReference>
<dbReference type="InterPro" id="IPR013572">
    <property type="entry name" value="Tscrpt_reg_MAATS_C"/>
</dbReference>
<name>A0A5C1NKR5_9GAMM</name>
<dbReference type="RefSeq" id="WP_149285553.1">
    <property type="nucleotide sequence ID" value="NZ_CP038437.2"/>
</dbReference>
<dbReference type="InterPro" id="IPR001647">
    <property type="entry name" value="HTH_TetR"/>
</dbReference>
<dbReference type="KEGG" id="hbh:E4T21_13405"/>
<evidence type="ECO:0000256" key="3">
    <source>
        <dbReference type="ARBA" id="ARBA00023125"/>
    </source>
</evidence>
<evidence type="ECO:0000256" key="5">
    <source>
        <dbReference type="PROSITE-ProRule" id="PRU00335"/>
    </source>
</evidence>
<dbReference type="EMBL" id="CP038437">
    <property type="protein sequence ID" value="QEM82429.1"/>
    <property type="molecule type" value="Genomic_DNA"/>
</dbReference>
<dbReference type="OrthoDB" id="5816932at2"/>
<keyword evidence="4" id="KW-0804">Transcription</keyword>
<evidence type="ECO:0000256" key="4">
    <source>
        <dbReference type="ARBA" id="ARBA00023163"/>
    </source>
</evidence>
<sequence length="207" mass="23768">MARRTKAEAAETKEALLDAAEQVFLEVGVTRASLEQISRCAGLTRGALYWHFRNKEDLFRAMINRVSIPFQELISGLDDPTLADRPLDAIRLACHAGARQLDTPRHRRVHGILLHHCERTSSFDPMSIKDEFVCETHHTLLQHFREAYSKGQLREDLTPELATDIFHYSLSGMFWEWLRAPEAFSLSQRGPVLIDKLIDMMRRSSPQ</sequence>
<dbReference type="GO" id="GO:0000976">
    <property type="term" value="F:transcription cis-regulatory region binding"/>
    <property type="evidence" value="ECO:0007669"/>
    <property type="project" value="TreeGrafter"/>
</dbReference>
<accession>A0A5C1NKR5</accession>
<dbReference type="AlphaFoldDB" id="A0A5C1NKR5"/>
<dbReference type="InterPro" id="IPR009057">
    <property type="entry name" value="Homeodomain-like_sf"/>
</dbReference>
<dbReference type="SUPFAM" id="SSF46689">
    <property type="entry name" value="Homeodomain-like"/>
    <property type="match status" value="1"/>
</dbReference>
<dbReference type="PANTHER" id="PTHR30055:SF240">
    <property type="entry name" value="HTH-TYPE TRANSCRIPTIONAL REGULATOR ACRR"/>
    <property type="match status" value="1"/>
</dbReference>
<evidence type="ECO:0000256" key="2">
    <source>
        <dbReference type="ARBA" id="ARBA00023015"/>
    </source>
</evidence>
<evidence type="ECO:0000313" key="8">
    <source>
        <dbReference type="Proteomes" id="UP000324285"/>
    </source>
</evidence>
<evidence type="ECO:0000256" key="1">
    <source>
        <dbReference type="ARBA" id="ARBA00022491"/>
    </source>
</evidence>
<keyword evidence="3 5" id="KW-0238">DNA-binding</keyword>
<feature type="DNA-binding region" description="H-T-H motif" evidence="5">
    <location>
        <begin position="33"/>
        <end position="52"/>
    </location>
</feature>
<dbReference type="Pfam" id="PF00440">
    <property type="entry name" value="TetR_N"/>
    <property type="match status" value="1"/>
</dbReference>
<dbReference type="SUPFAM" id="SSF48498">
    <property type="entry name" value="Tetracyclin repressor-like, C-terminal domain"/>
    <property type="match status" value="1"/>
</dbReference>
<dbReference type="PRINTS" id="PR00455">
    <property type="entry name" value="HTHTETR"/>
</dbReference>
<dbReference type="InterPro" id="IPR036271">
    <property type="entry name" value="Tet_transcr_reg_TetR-rel_C_sf"/>
</dbReference>
<dbReference type="PANTHER" id="PTHR30055">
    <property type="entry name" value="HTH-TYPE TRANSCRIPTIONAL REGULATOR RUTR"/>
    <property type="match status" value="1"/>
</dbReference>
<dbReference type="GO" id="GO:0003700">
    <property type="term" value="F:DNA-binding transcription factor activity"/>
    <property type="evidence" value="ECO:0007669"/>
    <property type="project" value="TreeGrafter"/>
</dbReference>
<gene>
    <name evidence="7" type="ORF">E4T21_13405</name>
</gene>